<organism evidence="1 2">
    <name type="scientific">Elizabethkingia miricola</name>
    <name type="common">Chryseobacterium miricola</name>
    <dbReference type="NCBI Taxonomy" id="172045"/>
    <lineage>
        <taxon>Bacteria</taxon>
        <taxon>Pseudomonadati</taxon>
        <taxon>Bacteroidota</taxon>
        <taxon>Flavobacteriia</taxon>
        <taxon>Flavobacteriales</taxon>
        <taxon>Weeksellaceae</taxon>
        <taxon>Elizabethkingia</taxon>
    </lineage>
</organism>
<evidence type="ECO:0000313" key="2">
    <source>
        <dbReference type="Proteomes" id="UP000324513"/>
    </source>
</evidence>
<evidence type="ECO:0000313" key="1">
    <source>
        <dbReference type="EMBL" id="TYO92669.1"/>
    </source>
</evidence>
<dbReference type="Proteomes" id="UP000324513">
    <property type="component" value="Unassembled WGS sequence"/>
</dbReference>
<keyword evidence="2" id="KW-1185">Reference proteome</keyword>
<protein>
    <submittedName>
        <fullName evidence="1">Uncharacterized protein</fullName>
    </submittedName>
</protein>
<name>A0ABY3NJ00_ELIMR</name>
<reference evidence="1 2" key="1">
    <citation type="submission" date="2019-07" db="EMBL/GenBank/DDBJ databases">
        <title>Genomic Encyclopedia of Archaeal and Bacterial Type Strains, Phase II (KMG-II): from individual species to whole genera.</title>
        <authorList>
            <person name="Goeker M."/>
        </authorList>
    </citation>
    <scope>NUCLEOTIDE SEQUENCE [LARGE SCALE GENOMIC DNA]</scope>
    <source>
        <strain evidence="1 2">DSM 14571</strain>
    </source>
</reference>
<gene>
    <name evidence="1" type="ORF">LX74_01631</name>
</gene>
<accession>A0ABY3NJ00</accession>
<dbReference type="EMBL" id="VNHK01000004">
    <property type="protein sequence ID" value="TYO92669.1"/>
    <property type="molecule type" value="Genomic_DNA"/>
</dbReference>
<sequence>MNEVKLRTYKQMKNIKITTAMAMLSLSLLAVSCRSTDSAVENNGGNEMVNGSALLKFNLTGDDFEGQDIEPLASTKNAGSAMKEQVSNLIVGDQAFIVTMTPVVSLKGSTAQASVNPIAAGGVNLVQGVAFRVVVYRGDTYIGQKLYTINASGGSAPTAGTNSTSADMTLDGDTESLNKYTFVVYSFNSSTDPGAAPTTNLSVTSLPATSGNNDLMYFRADNVRVTKGDNLLSVVFKHKFSQITTIIDASAVSPGNGIQSISTPVMSNHRATGNVLKLSDGTVTFGAAGIGKAVNFTGNPTTSAVWTSSPLLFANPGAAASDMATLTIVSMQVGTKTKNAISIPNIVAKPGFKYNLKLKFACTDVATPAFDFSMSDPGNTGNTRLTQSFNFPAADAGFVFDVYELDNSFNLNVNGVDLSNQEIQFQGGVPNYPVNIRFKSDGALYGDTTKGVQEVYNITGNAASPVVRITIGPDGSVSMMGKRSTAGTLEPLELFNTALFNKVTWNSTAINPVTVTQLVTGLTKFIGKGTGRKVVTCP</sequence>
<comment type="caution">
    <text evidence="1">The sequence shown here is derived from an EMBL/GenBank/DDBJ whole genome shotgun (WGS) entry which is preliminary data.</text>
</comment>
<proteinExistence type="predicted"/>
<dbReference type="PROSITE" id="PS51257">
    <property type="entry name" value="PROKAR_LIPOPROTEIN"/>
    <property type="match status" value="1"/>
</dbReference>